<keyword evidence="1" id="KW-1199">Hemostasis impairing toxin</keyword>
<evidence type="ECO:0000313" key="5">
    <source>
        <dbReference type="Proteomes" id="UP000198287"/>
    </source>
</evidence>
<organism evidence="4 5">
    <name type="scientific">Folsomia candida</name>
    <name type="common">Springtail</name>
    <dbReference type="NCBI Taxonomy" id="158441"/>
    <lineage>
        <taxon>Eukaryota</taxon>
        <taxon>Metazoa</taxon>
        <taxon>Ecdysozoa</taxon>
        <taxon>Arthropoda</taxon>
        <taxon>Hexapoda</taxon>
        <taxon>Collembola</taxon>
        <taxon>Entomobryomorpha</taxon>
        <taxon>Isotomoidea</taxon>
        <taxon>Isotomidae</taxon>
        <taxon>Proisotominae</taxon>
        <taxon>Folsomia</taxon>
    </lineage>
</organism>
<evidence type="ECO:0000256" key="2">
    <source>
        <dbReference type="PIRSR" id="PIRSR600101-1"/>
    </source>
</evidence>
<dbReference type="InterPro" id="IPR000101">
    <property type="entry name" value="GGT_peptidase"/>
</dbReference>
<feature type="binding site" evidence="3">
    <location>
        <position position="767"/>
    </location>
    <ligand>
        <name>L-glutamate</name>
        <dbReference type="ChEBI" id="CHEBI:29985"/>
    </ligand>
</feature>
<accession>A0A226EV70</accession>
<dbReference type="InterPro" id="IPR032675">
    <property type="entry name" value="LRR_dom_sf"/>
</dbReference>
<protein>
    <submittedName>
        <fullName evidence="4">Gamma-glutamyltranspeptidase 1</fullName>
    </submittedName>
</protein>
<name>A0A226EV70_FOLCA</name>
<feature type="binding site" evidence="3">
    <location>
        <position position="716"/>
    </location>
    <ligand>
        <name>L-glutamate</name>
        <dbReference type="ChEBI" id="CHEBI:29985"/>
    </ligand>
</feature>
<evidence type="ECO:0000256" key="1">
    <source>
        <dbReference type="ARBA" id="ARBA00084097"/>
    </source>
</evidence>
<dbReference type="InterPro" id="IPR029055">
    <property type="entry name" value="Ntn_hydrolases_N"/>
</dbReference>
<dbReference type="SUPFAM" id="SSF56235">
    <property type="entry name" value="N-terminal nucleophile aminohydrolases (Ntn hydrolases)"/>
    <property type="match status" value="1"/>
</dbReference>
<dbReference type="GO" id="GO:0005886">
    <property type="term" value="C:plasma membrane"/>
    <property type="evidence" value="ECO:0007669"/>
    <property type="project" value="TreeGrafter"/>
</dbReference>
<proteinExistence type="predicted"/>
<keyword evidence="1" id="KW-1202">Platelet aggregation activating toxin</keyword>
<dbReference type="Gene3D" id="1.10.246.130">
    <property type="match status" value="1"/>
</dbReference>
<dbReference type="PANTHER" id="PTHR11686">
    <property type="entry name" value="GAMMA GLUTAMYL TRANSPEPTIDASE"/>
    <property type="match status" value="1"/>
</dbReference>
<dbReference type="Gene3D" id="3.60.20.40">
    <property type="match status" value="1"/>
</dbReference>
<sequence>MESRGERTAMEVALNNPMILTEIFQQSSTPLKDCRLVCHYWNDMVLNLLNTRLALRPVKKDKSRHILNDPFPFFPTCFTFNDRLAKRISATCSTDLADPTRCIDAFATTLMHTCDKFSDVVQILEISIDYEECLKTVYQVLKHCCPNLKQLRIGITVNPYKTSRSRGCEILPESLLEPKTNLTLLTVSSNQVTPFLTSLIQVVVTASPNLMDVTLPWGFCPDFANSKRLETLMIALDRTRAIDIAQADGNLSELSRMLDQVGDQLVSLSFRDVLRKEEVRMIDFENSNPTGFRFPKRRMLKLQKFWNQMADIFQCDDLFRNIESLPGLETLVIGKVSKKSNCVDEILRNIFHLNKIFGSMKNLKILEMHDPTLLDGLKTAFPNLESLDVKTFCKTDFRGNVSQMELGVVLDAFGRWEGLKSLLLRLPVFPNTIIDVIRALLEGKELYKGKCKASNYLKMFETGIFKLKNNFTRHELTTEEMNLFKQLLLAMNRMDEVIIYNLPLGEESMKTISDFMASNRLATPKFTILSIFEGGSTSFVMTSWSDPLMTSLSNGYTHFTTPPPGSGLILSFILKLMDGFDLTPDVLTDFELSTLTYHRFVEAMKHAYAMRTFLGDPDPTVGDPDQVEQVEGLIRNLTSIDYINEIRSLILDHITNNTYEYYGAEFYMPENHGTSHLSIVGANGDAIAVTSTVNLHFGAAIRSRRTGIIYNDEMDDFSAPNITNSFGVPPSPNNFIMPGKRPVSSMAPSIFVDPTGRARLVIGAAGGTQITTSIAYATMRNIWLGQTIKEAIDAPRLHHQLYPMELKYESTFPQEYVAEFRAKNHTSVSMDPGSSIVVGVTRTENGTLFANSDFRKGGAIAGY</sequence>
<feature type="binding site" evidence="3">
    <location>
        <begin position="692"/>
        <end position="694"/>
    </location>
    <ligand>
        <name>L-glutamate</name>
        <dbReference type="ChEBI" id="CHEBI:29985"/>
    </ligand>
</feature>
<feature type="active site" description="Nucleophile" evidence="2">
    <location>
        <position position="674"/>
    </location>
</feature>
<dbReference type="EMBL" id="LNIX01000002">
    <property type="protein sequence ID" value="OXA61077.1"/>
    <property type="molecule type" value="Genomic_DNA"/>
</dbReference>
<dbReference type="SUPFAM" id="SSF52047">
    <property type="entry name" value="RNI-like"/>
    <property type="match status" value="1"/>
</dbReference>
<dbReference type="STRING" id="158441.A0A226EV70"/>
<dbReference type="PANTHER" id="PTHR11686:SF9">
    <property type="entry name" value="RE13973P"/>
    <property type="match status" value="1"/>
</dbReference>
<dbReference type="Proteomes" id="UP000198287">
    <property type="component" value="Unassembled WGS sequence"/>
</dbReference>
<dbReference type="FunFam" id="1.10.246.130:FF:000001">
    <property type="entry name" value="Gamma-glutamyltransferase 5 isoform 1"/>
    <property type="match status" value="1"/>
</dbReference>
<dbReference type="InterPro" id="IPR043137">
    <property type="entry name" value="GGT_ssub_C"/>
</dbReference>
<dbReference type="Pfam" id="PF01019">
    <property type="entry name" value="G_glu_transpept"/>
    <property type="match status" value="1"/>
</dbReference>
<dbReference type="GO" id="GO:0006751">
    <property type="term" value="P:glutathione catabolic process"/>
    <property type="evidence" value="ECO:0007669"/>
    <property type="project" value="InterPro"/>
</dbReference>
<gene>
    <name evidence="4" type="ORF">Fcan01_06285</name>
</gene>
<keyword evidence="1" id="KW-0800">Toxin</keyword>
<reference evidence="4 5" key="1">
    <citation type="submission" date="2015-12" db="EMBL/GenBank/DDBJ databases">
        <title>The genome of Folsomia candida.</title>
        <authorList>
            <person name="Faddeeva A."/>
            <person name="Derks M.F."/>
            <person name="Anvar Y."/>
            <person name="Smit S."/>
            <person name="Van Straalen N."/>
            <person name="Roelofs D."/>
        </authorList>
    </citation>
    <scope>NUCLEOTIDE SEQUENCE [LARGE SCALE GENOMIC DNA]</scope>
    <source>
        <strain evidence="4 5">VU population</strain>
        <tissue evidence="4">Whole body</tissue>
    </source>
</reference>
<evidence type="ECO:0000313" key="4">
    <source>
        <dbReference type="EMBL" id="OXA61077.1"/>
    </source>
</evidence>
<dbReference type="AlphaFoldDB" id="A0A226EV70"/>
<dbReference type="Gene3D" id="3.80.10.10">
    <property type="entry name" value="Ribonuclease Inhibitor"/>
    <property type="match status" value="1"/>
</dbReference>
<keyword evidence="5" id="KW-1185">Reference proteome</keyword>
<evidence type="ECO:0000256" key="3">
    <source>
        <dbReference type="PIRSR" id="PIRSR600101-2"/>
    </source>
</evidence>
<dbReference type="GO" id="GO:0036374">
    <property type="term" value="F:glutathione hydrolase activity"/>
    <property type="evidence" value="ECO:0007669"/>
    <property type="project" value="InterPro"/>
</dbReference>
<dbReference type="PRINTS" id="PR01210">
    <property type="entry name" value="GGTRANSPTASE"/>
</dbReference>
<comment type="caution">
    <text evidence="4">The sequence shown here is derived from an EMBL/GenBank/DDBJ whole genome shotgun (WGS) entry which is preliminary data.</text>
</comment>
<dbReference type="InterPro" id="IPR043138">
    <property type="entry name" value="GGT_lsub"/>
</dbReference>
<dbReference type="OrthoDB" id="1081007at2759"/>
<feature type="binding site" evidence="3">
    <location>
        <begin position="744"/>
        <end position="745"/>
    </location>
    <ligand>
        <name>L-glutamate</name>
        <dbReference type="ChEBI" id="CHEBI:29985"/>
    </ligand>
</feature>
<dbReference type="FunFam" id="3.60.20.40:FF:000001">
    <property type="entry name" value="Gamma-glutamyltranspeptidase 1"/>
    <property type="match status" value="1"/>
</dbReference>